<sequence>MNEPVAPVTTEVLNPFIMSDSETSNFAPGDNPFATSNPFSDFGDSYEPPPGDTVPVDIFGGAEPTSVSAKQCFDETVSMDIFGNLSMDNERLVKPTELELVSNIVDCSYPDEKENKEVQSSNRPLPPETQNLILTVTGQMEFTSTHLLDRIPPTRTPSPVSALDMHSPSPTPEPELLEETSTIVDINRNKPTRPPPARPPRPAPPPRPQPPPQVAADDINLFDAPVPTVVKSTKEDILSLYSAPKQEEKQIDFLSDDLPELSTATEIKPTDTLSTVATSKINESTNLFFNETDTIMSDSAETEAQNAIHPPVTDSSHNDTVAPMDCSEPSAEVNTTSLNASPFADITDESYHLQQVKEGEKNPFEISDNIESNEETDKANIKSEDIIITSSVDTPFTTDETFTAVAQSNAIETQMDVFGTVTKDVFDESQNNIFNVGQDKTPDISTASVTDLGWGAGDNIAHDAFPESQDAFDAFSAKFDSTSANHMNTDAWGDDGTADGGLGGFEAEAFDPFLSMGAPPPPAATPRLETQGSRDSTDDTFSVFIRPKENDVNGVDSAVPALAPPPRPQALPESPRVNPFDKSSIEPIQTRIDFDQEETRGRSGSGGETPPTPLFDDDVSMPLEDFPRTKYTGPGWEMHLRQPNKKKITGQRFWKKIFVRLMCQGDNPVVQLLNSAGDKEPLQELPLQACYSVSDVGAQQFDQFGKIFTVKLQYVFYKERPGVRPGQVTKAERITNKLSQFAAYAIQGDYQGVKEFGSDLRKLGLPVEHAPQVSQLFKIGSLSYEDVKQFSCCVEEALFRLSAHRDRALTYKMEEVQITAVDELYVEQDAEGSVLKQIARVRLFFLGFLSGMPDVELGVNDLRRQGKEVVGRHDIIPVVTEEWIRVEDAEFHACVQPQAFEESQIIKFKPPDACYIELMRFRVRPPKNRELPLQLKAVWCVTGNKVELRADVLVPGFASRKLGQVPCEDVAIRFPIPECWIYLFRVEKHFRYGSVKSAHRRTGKIKGIERFLGAVDTLQESLIEVTSGQAKYEHQHRAIVWRMPRLPKEGQGAYTTHNLVCRMALTSYDQVPEELARLAYVEFTMPATQVSHMTVRSVSLQEHDGDPPEKYVRYLARHEYTVGIERTSGQAAPAYAAAVSAAPEPRAAPAPPPAPREPSSDSDSD</sequence>
<evidence type="ECO:0000256" key="9">
    <source>
        <dbReference type="ARBA" id="ARBA00023136"/>
    </source>
</evidence>
<dbReference type="SUPFAM" id="SSF49447">
    <property type="entry name" value="Second domain of Mu2 adaptin subunit (ap50) of ap2 adaptor"/>
    <property type="match status" value="1"/>
</dbReference>
<evidence type="ECO:0000256" key="6">
    <source>
        <dbReference type="ARBA" id="ARBA00022583"/>
    </source>
</evidence>
<keyword evidence="4" id="KW-0813">Transport</keyword>
<dbReference type="InterPro" id="IPR012320">
    <property type="entry name" value="SHD_dom"/>
</dbReference>
<dbReference type="GO" id="GO:0045202">
    <property type="term" value="C:synapse"/>
    <property type="evidence" value="ECO:0007669"/>
    <property type="project" value="UniProtKB-ARBA"/>
</dbReference>
<evidence type="ECO:0000259" key="12">
    <source>
        <dbReference type="PROSITE" id="PS51072"/>
    </source>
</evidence>
<feature type="compositionally biased region" description="Basic and acidic residues" evidence="10">
    <location>
        <begin position="592"/>
        <end position="601"/>
    </location>
</feature>
<feature type="compositionally biased region" description="Low complexity" evidence="10">
    <location>
        <begin position="1132"/>
        <end position="1145"/>
    </location>
</feature>
<dbReference type="PROSITE" id="PS51072">
    <property type="entry name" value="MHD"/>
    <property type="match status" value="1"/>
</dbReference>
<dbReference type="AlphaFoldDB" id="A0A8J9YHW5"/>
<dbReference type="Gene3D" id="2.60.40.1170">
    <property type="entry name" value="Mu homology domain, subdomain B"/>
    <property type="match status" value="1"/>
</dbReference>
<keyword evidence="8" id="KW-0653">Protein transport</keyword>
<evidence type="ECO:0008006" key="15">
    <source>
        <dbReference type="Google" id="ProtNLM"/>
    </source>
</evidence>
<feature type="region of interest" description="Disordered" evidence="10">
    <location>
        <begin position="147"/>
        <end position="217"/>
    </location>
</feature>
<dbReference type="InterPro" id="IPR036168">
    <property type="entry name" value="AP2_Mu_C_sf"/>
</dbReference>
<evidence type="ECO:0000256" key="10">
    <source>
        <dbReference type="SAM" id="MobiDB-lite"/>
    </source>
</evidence>
<evidence type="ECO:0000256" key="3">
    <source>
        <dbReference type="ARBA" id="ARBA00005579"/>
    </source>
</evidence>
<comment type="subcellular location">
    <subcellularLocation>
        <location evidence="2">Cytoplasm</location>
    </subcellularLocation>
    <subcellularLocation>
        <location evidence="1">Endomembrane system</location>
    </subcellularLocation>
</comment>
<feature type="domain" description="SHD" evidence="11">
    <location>
        <begin position="635"/>
        <end position="809"/>
    </location>
</feature>
<keyword evidence="14" id="KW-1185">Reference proteome</keyword>
<feature type="compositionally biased region" description="Pro residues" evidence="10">
    <location>
        <begin position="1146"/>
        <end position="1156"/>
    </location>
</feature>
<dbReference type="PANTHER" id="PTHR10529">
    <property type="entry name" value="AP COMPLEX SUBUNIT MU"/>
    <property type="match status" value="1"/>
</dbReference>
<evidence type="ECO:0000256" key="7">
    <source>
        <dbReference type="ARBA" id="ARBA00022737"/>
    </source>
</evidence>
<feature type="domain" description="MHD" evidence="12">
    <location>
        <begin position="813"/>
        <end position="1125"/>
    </location>
</feature>
<evidence type="ECO:0000256" key="5">
    <source>
        <dbReference type="ARBA" id="ARBA00022490"/>
    </source>
</evidence>
<evidence type="ECO:0000256" key="1">
    <source>
        <dbReference type="ARBA" id="ARBA00004308"/>
    </source>
</evidence>
<keyword evidence="9" id="KW-0472">Membrane</keyword>
<evidence type="ECO:0000256" key="8">
    <source>
        <dbReference type="ARBA" id="ARBA00022927"/>
    </source>
</evidence>
<keyword evidence="7" id="KW-0677">Repeat</keyword>
<dbReference type="InterPro" id="IPR050431">
    <property type="entry name" value="Adaptor_comp_med_subunit"/>
</dbReference>
<evidence type="ECO:0000259" key="11">
    <source>
        <dbReference type="PROSITE" id="PS51070"/>
    </source>
</evidence>
<dbReference type="GO" id="GO:0006886">
    <property type="term" value="P:intracellular protein transport"/>
    <property type="evidence" value="ECO:0007669"/>
    <property type="project" value="InterPro"/>
</dbReference>
<dbReference type="FunFam" id="2.60.40.1170:FF:000018">
    <property type="entry name" value="stonin-2 isoform X2"/>
    <property type="match status" value="1"/>
</dbReference>
<keyword evidence="5" id="KW-0963">Cytoplasm</keyword>
<accession>A0A8J9YHW5</accession>
<dbReference type="EMBL" id="OV170226">
    <property type="protein sequence ID" value="CAH0727290.1"/>
    <property type="molecule type" value="Genomic_DNA"/>
</dbReference>
<feature type="region of interest" description="Disordered" evidence="10">
    <location>
        <begin position="516"/>
        <end position="539"/>
    </location>
</feature>
<dbReference type="OrthoDB" id="10063141at2759"/>
<organism evidence="13 14">
    <name type="scientific">Brenthis ino</name>
    <name type="common">lesser marbled fritillary</name>
    <dbReference type="NCBI Taxonomy" id="405034"/>
    <lineage>
        <taxon>Eukaryota</taxon>
        <taxon>Metazoa</taxon>
        <taxon>Ecdysozoa</taxon>
        <taxon>Arthropoda</taxon>
        <taxon>Hexapoda</taxon>
        <taxon>Insecta</taxon>
        <taxon>Pterygota</taxon>
        <taxon>Neoptera</taxon>
        <taxon>Endopterygota</taxon>
        <taxon>Lepidoptera</taxon>
        <taxon>Glossata</taxon>
        <taxon>Ditrysia</taxon>
        <taxon>Papilionoidea</taxon>
        <taxon>Nymphalidae</taxon>
        <taxon>Heliconiinae</taxon>
        <taxon>Argynnini</taxon>
        <taxon>Brenthis</taxon>
    </lineage>
</organism>
<dbReference type="GO" id="GO:0012505">
    <property type="term" value="C:endomembrane system"/>
    <property type="evidence" value="ECO:0007669"/>
    <property type="project" value="UniProtKB-SubCell"/>
</dbReference>
<proteinExistence type="inferred from homology"/>
<evidence type="ECO:0000256" key="2">
    <source>
        <dbReference type="ARBA" id="ARBA00004496"/>
    </source>
</evidence>
<dbReference type="FunFam" id="2.60.40.1170:FF:000016">
    <property type="entry name" value="AP-1 complex subunit mu"/>
    <property type="match status" value="1"/>
</dbReference>
<comment type="similarity">
    <text evidence="3">Belongs to the Stoned B family.</text>
</comment>
<protein>
    <recommendedName>
        <fullName evidence="15">Protein stoned-B</fullName>
    </recommendedName>
</protein>
<evidence type="ECO:0000313" key="13">
    <source>
        <dbReference type="EMBL" id="CAH0727290.1"/>
    </source>
</evidence>
<dbReference type="InterPro" id="IPR001392">
    <property type="entry name" value="Clathrin_mu"/>
</dbReference>
<dbReference type="Proteomes" id="UP000838878">
    <property type="component" value="Chromosome 6"/>
</dbReference>
<dbReference type="GO" id="GO:0030131">
    <property type="term" value="C:clathrin adaptor complex"/>
    <property type="evidence" value="ECO:0007669"/>
    <property type="project" value="InterPro"/>
</dbReference>
<feature type="compositionally biased region" description="Pro residues" evidence="10">
    <location>
        <begin position="192"/>
        <end position="213"/>
    </location>
</feature>
<reference evidence="13" key="1">
    <citation type="submission" date="2021-12" db="EMBL/GenBank/DDBJ databases">
        <authorList>
            <person name="Martin H S."/>
        </authorList>
    </citation>
    <scope>NUCLEOTIDE SEQUENCE</scope>
</reference>
<dbReference type="InterPro" id="IPR028565">
    <property type="entry name" value="MHD"/>
</dbReference>
<evidence type="ECO:0000313" key="14">
    <source>
        <dbReference type="Proteomes" id="UP000838878"/>
    </source>
</evidence>
<dbReference type="FunFam" id="2.60.40.1170:FF:000022">
    <property type="entry name" value="AP-1 complex subunit mu"/>
    <property type="match status" value="1"/>
</dbReference>
<name>A0A8J9YHW5_9NEOP</name>
<gene>
    <name evidence="13" type="ORF">BINO364_LOCUS12654</name>
</gene>
<keyword evidence="6" id="KW-0254">Endocytosis</keyword>
<dbReference type="PROSITE" id="PS51070">
    <property type="entry name" value="SHD"/>
    <property type="match status" value="1"/>
</dbReference>
<feature type="region of interest" description="Disordered" evidence="10">
    <location>
        <begin position="562"/>
        <end position="621"/>
    </location>
</feature>
<dbReference type="PRINTS" id="PR00314">
    <property type="entry name" value="CLATHRINADPT"/>
</dbReference>
<dbReference type="GO" id="GO:0006897">
    <property type="term" value="P:endocytosis"/>
    <property type="evidence" value="ECO:0007669"/>
    <property type="project" value="UniProtKB-KW"/>
</dbReference>
<feature type="region of interest" description="Disordered" evidence="10">
    <location>
        <begin position="1132"/>
        <end position="1165"/>
    </location>
</feature>
<feature type="non-terminal residue" evidence="13">
    <location>
        <position position="1165"/>
    </location>
</feature>
<dbReference type="Pfam" id="PF00928">
    <property type="entry name" value="Adap_comp_sub"/>
    <property type="match status" value="1"/>
</dbReference>
<evidence type="ECO:0000256" key="4">
    <source>
        <dbReference type="ARBA" id="ARBA00022448"/>
    </source>
</evidence>